<keyword evidence="24" id="KW-1185">Reference proteome</keyword>
<dbReference type="Gene3D" id="3.30.470.30">
    <property type="entry name" value="DNA ligase/mRNA capping enzyme"/>
    <property type="match status" value="1"/>
</dbReference>
<dbReference type="Gene3D" id="2.40.50.140">
    <property type="entry name" value="Nucleic acid-binding proteins"/>
    <property type="match status" value="1"/>
</dbReference>
<dbReference type="InterPro" id="IPR014146">
    <property type="entry name" value="LigD_ligase_dom"/>
</dbReference>
<evidence type="ECO:0000256" key="11">
    <source>
        <dbReference type="ARBA" id="ARBA00022839"/>
    </source>
</evidence>
<keyword evidence="11" id="KW-0269">Exonuclease</keyword>
<dbReference type="NCBIfam" id="TIGR02777">
    <property type="entry name" value="LigD_PE_dom"/>
    <property type="match status" value="1"/>
</dbReference>
<dbReference type="PANTHER" id="PTHR42705">
    <property type="entry name" value="BIFUNCTIONAL NON-HOMOLOGOUS END JOINING PROTEIN LIGD"/>
    <property type="match status" value="1"/>
</dbReference>
<dbReference type="GO" id="GO:0046872">
    <property type="term" value="F:metal ion binding"/>
    <property type="evidence" value="ECO:0007669"/>
    <property type="project" value="UniProtKB-KW"/>
</dbReference>
<keyword evidence="3 23" id="KW-0436">Ligase</keyword>
<keyword evidence="17" id="KW-0464">Manganese</keyword>
<evidence type="ECO:0000256" key="10">
    <source>
        <dbReference type="ARBA" id="ARBA00022801"/>
    </source>
</evidence>
<evidence type="ECO:0000256" key="17">
    <source>
        <dbReference type="ARBA" id="ARBA00023211"/>
    </source>
</evidence>
<keyword evidence="7" id="KW-0479">Metal-binding</keyword>
<keyword evidence="16" id="KW-0234">DNA repair</keyword>
<dbReference type="InterPro" id="IPR014144">
    <property type="entry name" value="LigD_PE_domain"/>
</dbReference>
<keyword evidence="18" id="KW-0511">Multifunctional enzyme</keyword>
<dbReference type="InterPro" id="IPR014143">
    <property type="entry name" value="NHEJ_ligase_prk"/>
</dbReference>
<dbReference type="Gene3D" id="3.30.1490.70">
    <property type="match status" value="1"/>
</dbReference>
<evidence type="ECO:0000256" key="2">
    <source>
        <dbReference type="ARBA" id="ARBA00012727"/>
    </source>
</evidence>
<dbReference type="InterPro" id="IPR012309">
    <property type="entry name" value="DNA_ligase_ATP-dep_C"/>
</dbReference>
<evidence type="ECO:0000256" key="4">
    <source>
        <dbReference type="ARBA" id="ARBA00022679"/>
    </source>
</evidence>
<dbReference type="InterPro" id="IPR052171">
    <property type="entry name" value="NHEJ_LigD"/>
</dbReference>
<keyword evidence="6" id="KW-0540">Nuclease</keyword>
<feature type="compositionally biased region" description="Polar residues" evidence="21">
    <location>
        <begin position="7"/>
        <end position="19"/>
    </location>
</feature>
<proteinExistence type="predicted"/>
<evidence type="ECO:0000256" key="3">
    <source>
        <dbReference type="ARBA" id="ARBA00022598"/>
    </source>
</evidence>
<evidence type="ECO:0000313" key="23">
    <source>
        <dbReference type="EMBL" id="NKE72090.1"/>
    </source>
</evidence>
<organism evidence="23 24">
    <name type="scientific">Candidatus Manganitrophus noduliformans</name>
    <dbReference type="NCBI Taxonomy" id="2606439"/>
    <lineage>
        <taxon>Bacteria</taxon>
        <taxon>Pseudomonadati</taxon>
        <taxon>Nitrospirota</taxon>
        <taxon>Nitrospiria</taxon>
        <taxon>Candidatus Troglogloeales</taxon>
        <taxon>Candidatus Manganitrophaceae</taxon>
        <taxon>Candidatus Manganitrophus</taxon>
    </lineage>
</organism>
<dbReference type="NCBIfam" id="TIGR02778">
    <property type="entry name" value="ligD_pol"/>
    <property type="match status" value="1"/>
</dbReference>
<dbReference type="CDD" id="cd07971">
    <property type="entry name" value="OBF_DNA_ligase_LigD"/>
    <property type="match status" value="1"/>
</dbReference>
<dbReference type="InterPro" id="IPR012340">
    <property type="entry name" value="NA-bd_OB-fold"/>
</dbReference>
<dbReference type="Pfam" id="PF21686">
    <property type="entry name" value="LigD_Prim-Pol"/>
    <property type="match status" value="1"/>
</dbReference>
<keyword evidence="15" id="KW-0233">DNA recombination</keyword>
<keyword evidence="13" id="KW-0239">DNA-directed DNA polymerase</keyword>
<keyword evidence="10" id="KW-0378">Hydrolase</keyword>
<feature type="domain" description="ATP-dependent DNA ligase family profile" evidence="22">
    <location>
        <begin position="281"/>
        <end position="403"/>
    </location>
</feature>
<reference evidence="23 24" key="1">
    <citation type="journal article" date="2020" name="Nature">
        <title>Bacterial chemolithoautotrophy via manganese oxidation.</title>
        <authorList>
            <person name="Yu H."/>
            <person name="Leadbetter J.R."/>
        </authorList>
    </citation>
    <scope>NUCLEOTIDE SEQUENCE [LARGE SCALE GENOMIC DNA]</scope>
    <source>
        <strain evidence="23 24">Mn-1</strain>
    </source>
</reference>
<evidence type="ECO:0000256" key="18">
    <source>
        <dbReference type="ARBA" id="ARBA00023268"/>
    </source>
</evidence>
<dbReference type="SUPFAM" id="SSF50249">
    <property type="entry name" value="Nucleic acid-binding proteins"/>
    <property type="match status" value="1"/>
</dbReference>
<keyword evidence="12" id="KW-0067">ATP-binding</keyword>
<dbReference type="GO" id="GO:0003910">
    <property type="term" value="F:DNA ligase (ATP) activity"/>
    <property type="evidence" value="ECO:0007669"/>
    <property type="project" value="UniProtKB-EC"/>
</dbReference>
<keyword evidence="5" id="KW-0548">Nucleotidyltransferase</keyword>
<evidence type="ECO:0000256" key="16">
    <source>
        <dbReference type="ARBA" id="ARBA00023204"/>
    </source>
</evidence>
<dbReference type="InterPro" id="IPR014145">
    <property type="entry name" value="LigD_pol_dom"/>
</dbReference>
<dbReference type="GO" id="GO:0003887">
    <property type="term" value="F:DNA-directed DNA polymerase activity"/>
    <property type="evidence" value="ECO:0007669"/>
    <property type="project" value="UniProtKB-KW"/>
</dbReference>
<dbReference type="PANTHER" id="PTHR42705:SF2">
    <property type="entry name" value="BIFUNCTIONAL NON-HOMOLOGOUS END JOINING PROTEIN LIGD"/>
    <property type="match status" value="1"/>
</dbReference>
<dbReference type="EMBL" id="VTOW01000003">
    <property type="protein sequence ID" value="NKE72090.1"/>
    <property type="molecule type" value="Genomic_DNA"/>
</dbReference>
<evidence type="ECO:0000256" key="15">
    <source>
        <dbReference type="ARBA" id="ARBA00023172"/>
    </source>
</evidence>
<dbReference type="NCBIfam" id="TIGR02779">
    <property type="entry name" value="NHEJ_ligase_lig"/>
    <property type="match status" value="1"/>
</dbReference>
<keyword evidence="8" id="KW-0547">Nucleotide-binding</keyword>
<dbReference type="Pfam" id="PF04679">
    <property type="entry name" value="DNA_ligase_A_C"/>
    <property type="match status" value="1"/>
</dbReference>
<comment type="cofactor">
    <cofactor evidence="1">
        <name>Mn(2+)</name>
        <dbReference type="ChEBI" id="CHEBI:29035"/>
    </cofactor>
</comment>
<dbReference type="Proteomes" id="UP000534783">
    <property type="component" value="Unassembled WGS sequence"/>
</dbReference>
<dbReference type="NCBIfam" id="TIGR02776">
    <property type="entry name" value="NHEJ_ligase_prk"/>
    <property type="match status" value="1"/>
</dbReference>
<feature type="region of interest" description="Disordered" evidence="21">
    <location>
        <begin position="1"/>
        <end position="24"/>
    </location>
</feature>
<dbReference type="Pfam" id="PF13298">
    <property type="entry name" value="LigD_N"/>
    <property type="match status" value="1"/>
</dbReference>
<keyword evidence="14" id="KW-0238">DNA-binding</keyword>
<evidence type="ECO:0000256" key="8">
    <source>
        <dbReference type="ARBA" id="ARBA00022741"/>
    </source>
</evidence>
<dbReference type="PROSITE" id="PS50160">
    <property type="entry name" value="DNA_LIGASE_A3"/>
    <property type="match status" value="1"/>
</dbReference>
<evidence type="ECO:0000313" key="24">
    <source>
        <dbReference type="Proteomes" id="UP000534783"/>
    </source>
</evidence>
<name>A0A7X6DRM9_9BACT</name>
<dbReference type="SUPFAM" id="SSF56091">
    <property type="entry name" value="DNA ligase/mRNA capping enzyme, catalytic domain"/>
    <property type="match status" value="1"/>
</dbReference>
<evidence type="ECO:0000256" key="19">
    <source>
        <dbReference type="ARBA" id="ARBA00029943"/>
    </source>
</evidence>
<dbReference type="RefSeq" id="WP_168061441.1">
    <property type="nucleotide sequence ID" value="NZ_VTOW01000003.1"/>
</dbReference>
<dbReference type="Gene3D" id="3.90.920.10">
    <property type="entry name" value="DNA primase, PRIM domain"/>
    <property type="match status" value="1"/>
</dbReference>
<comment type="caution">
    <text evidence="23">The sequence shown here is derived from an EMBL/GenBank/DDBJ whole genome shotgun (WGS) entry which is preliminary data.</text>
</comment>
<evidence type="ECO:0000259" key="22">
    <source>
        <dbReference type="PROSITE" id="PS50160"/>
    </source>
</evidence>
<dbReference type="CDD" id="cd07906">
    <property type="entry name" value="Adenylation_DNA_ligase_LigD_LigC"/>
    <property type="match status" value="1"/>
</dbReference>
<evidence type="ECO:0000256" key="5">
    <source>
        <dbReference type="ARBA" id="ARBA00022695"/>
    </source>
</evidence>
<dbReference type="Pfam" id="PF01068">
    <property type="entry name" value="DNA_ligase_A_M"/>
    <property type="match status" value="1"/>
</dbReference>
<dbReference type="InterPro" id="IPR012310">
    <property type="entry name" value="DNA_ligase_ATP-dep_cent"/>
</dbReference>
<gene>
    <name evidence="23" type="primary">ligD</name>
    <name evidence="23" type="ORF">MNODULE_15175</name>
</gene>
<evidence type="ECO:0000256" key="7">
    <source>
        <dbReference type="ARBA" id="ARBA00022723"/>
    </source>
</evidence>
<dbReference type="CDD" id="cd04861">
    <property type="entry name" value="LigD_Pol_like"/>
    <property type="match status" value="1"/>
</dbReference>
<dbReference type="GO" id="GO:0006310">
    <property type="term" value="P:DNA recombination"/>
    <property type="evidence" value="ECO:0007669"/>
    <property type="project" value="UniProtKB-KW"/>
</dbReference>
<evidence type="ECO:0000256" key="6">
    <source>
        <dbReference type="ARBA" id="ARBA00022722"/>
    </source>
</evidence>
<dbReference type="GO" id="GO:0006281">
    <property type="term" value="P:DNA repair"/>
    <property type="evidence" value="ECO:0007669"/>
    <property type="project" value="UniProtKB-KW"/>
</dbReference>
<evidence type="ECO:0000256" key="14">
    <source>
        <dbReference type="ARBA" id="ARBA00023125"/>
    </source>
</evidence>
<sequence length="821" mass="94043">MKKNPLSVYQQKRNFNKTPEPSGVRIPPRPFSIGNRFSIQEHHARRLHYDLRLEMDGVLKSWAIPKGLPASEEERRLAVRTEDHPLDYLDFEGVIPEGNYGAGEVFLWEIGTYQVVSGDLEKGKLTFVVSGRRHHGRYTLVRTDRKGEKEAWLIMKSGSSLPEGNDPIPSPFAPMRAALGEKPFVDPDWVFEEKWDGVRALVRLVREGESVRIDLWGRNLSRFDSQYPEVVEQLCQLMEANRSIRSLILDGEVVALDEKGKPSFQLLQHRMHLTDSEEIGVVRKDVPATYLLFDLLYMNGKSLMTAPLIYRRELLASLSLPHGTLRLSPLYEDGIALFERLRAEGGEGIVAKRKDSVYSPGRRSREWIKLKLVQELDCVVAGWTEGRGNRSHTIGALLLGLYEGEALHYISHTGSGFDAEMLRQVEKELRPLEIDQCPFSTRPKTNARAHWVTPRLVARVKFTHWTQDRHLRAPILLGLRDDIAPKECRFEPRVNPEEVVPQKKEKKEIWIGERVAVQFEGNRLELGHLNKQFWPKRGYTKAHLIDYYSKVAPFVLPHLQDRPLTLIRFPEGIEGESFYQKDWKEAAPHWVHRVTIETEEETHRRMIVCNNASTLVWLANLGNIELHPSYSRVDPEGSLAPPDFIVFDIDPPKREGKEGVDWKRFEQGAEVALWLNRQLGELGIQSHVKTTGKSGLHVFVPIIPIYSYTQTRRFARAMAEQLQAEHPKQITTAWQKEQRGKKVLIDFNQNAAGKTLASIYSLRAVPEATVSFPIKWEALRRVSPLDYTMESVPDLLTKSGDLWEGILKSAQDPMEALKKLQ</sequence>
<evidence type="ECO:0000256" key="9">
    <source>
        <dbReference type="ARBA" id="ARBA00022763"/>
    </source>
</evidence>
<protein>
    <recommendedName>
        <fullName evidence="2">DNA ligase (ATP)</fullName>
        <ecNumber evidence="2">6.5.1.1</ecNumber>
    </recommendedName>
    <alternativeName>
        <fullName evidence="19">NHEJ DNA polymerase</fullName>
    </alternativeName>
</protein>
<evidence type="ECO:0000256" key="12">
    <source>
        <dbReference type="ARBA" id="ARBA00022840"/>
    </source>
</evidence>
<keyword evidence="9" id="KW-0227">DNA damage</keyword>
<accession>A0A7X6DRM9</accession>
<dbReference type="GO" id="GO:0004527">
    <property type="term" value="F:exonuclease activity"/>
    <property type="evidence" value="ECO:0007669"/>
    <property type="project" value="UniProtKB-KW"/>
</dbReference>
<evidence type="ECO:0000256" key="20">
    <source>
        <dbReference type="ARBA" id="ARBA00034003"/>
    </source>
</evidence>
<dbReference type="AlphaFoldDB" id="A0A7X6DRM9"/>
<evidence type="ECO:0000256" key="1">
    <source>
        <dbReference type="ARBA" id="ARBA00001936"/>
    </source>
</evidence>
<dbReference type="EC" id="6.5.1.1" evidence="2"/>
<evidence type="ECO:0000256" key="21">
    <source>
        <dbReference type="SAM" id="MobiDB-lite"/>
    </source>
</evidence>
<dbReference type="GO" id="GO:0003677">
    <property type="term" value="F:DNA binding"/>
    <property type="evidence" value="ECO:0007669"/>
    <property type="project" value="UniProtKB-KW"/>
</dbReference>
<keyword evidence="4" id="KW-0808">Transferase</keyword>
<dbReference type="GO" id="GO:0005524">
    <property type="term" value="F:ATP binding"/>
    <property type="evidence" value="ECO:0007669"/>
    <property type="project" value="UniProtKB-KW"/>
</dbReference>
<comment type="catalytic activity">
    <reaction evidence="20">
        <text>ATP + (deoxyribonucleotide)n-3'-hydroxyl + 5'-phospho-(deoxyribonucleotide)m = (deoxyribonucleotide)n+m + AMP + diphosphate.</text>
        <dbReference type="EC" id="6.5.1.1"/>
    </reaction>
</comment>
<evidence type="ECO:0000256" key="13">
    <source>
        <dbReference type="ARBA" id="ARBA00022932"/>
    </source>
</evidence>